<dbReference type="Proteomes" id="UP001153269">
    <property type="component" value="Unassembled WGS sequence"/>
</dbReference>
<gene>
    <name evidence="2" type="ORF">PLEPLA_LOCUS19541</name>
</gene>
<keyword evidence="3" id="KW-1185">Reference proteome</keyword>
<dbReference type="EMBL" id="CADEAL010001340">
    <property type="protein sequence ID" value="CAB1431484.1"/>
    <property type="molecule type" value="Genomic_DNA"/>
</dbReference>
<name>A0A9N7UG96_PLEPL</name>
<evidence type="ECO:0000256" key="1">
    <source>
        <dbReference type="SAM" id="MobiDB-lite"/>
    </source>
</evidence>
<feature type="region of interest" description="Disordered" evidence="1">
    <location>
        <begin position="1"/>
        <end position="26"/>
    </location>
</feature>
<comment type="caution">
    <text evidence="2">The sequence shown here is derived from an EMBL/GenBank/DDBJ whole genome shotgun (WGS) entry which is preliminary data.</text>
</comment>
<proteinExistence type="predicted"/>
<reference evidence="2" key="1">
    <citation type="submission" date="2020-03" db="EMBL/GenBank/DDBJ databases">
        <authorList>
            <person name="Weist P."/>
        </authorList>
    </citation>
    <scope>NUCLEOTIDE SEQUENCE</scope>
</reference>
<sequence length="85" mass="9626">MLSSRPEGLHEAVSPTNPPLLPAPGSLFDFIQDHEIRRVKQQPRPLGASCHTPPRRSPDSHSPRERCSVLRSLSLERKQNNYNSF</sequence>
<evidence type="ECO:0000313" key="3">
    <source>
        <dbReference type="Proteomes" id="UP001153269"/>
    </source>
</evidence>
<dbReference type="AlphaFoldDB" id="A0A9N7UG96"/>
<protein>
    <submittedName>
        <fullName evidence="2">Uncharacterized protein</fullName>
    </submittedName>
</protein>
<feature type="compositionally biased region" description="Basic and acidic residues" evidence="1">
    <location>
        <begin position="56"/>
        <end position="73"/>
    </location>
</feature>
<feature type="region of interest" description="Disordered" evidence="1">
    <location>
        <begin position="40"/>
        <end position="73"/>
    </location>
</feature>
<evidence type="ECO:0000313" key="2">
    <source>
        <dbReference type="EMBL" id="CAB1431484.1"/>
    </source>
</evidence>
<accession>A0A9N7UG96</accession>
<organism evidence="2 3">
    <name type="scientific">Pleuronectes platessa</name>
    <name type="common">European plaice</name>
    <dbReference type="NCBI Taxonomy" id="8262"/>
    <lineage>
        <taxon>Eukaryota</taxon>
        <taxon>Metazoa</taxon>
        <taxon>Chordata</taxon>
        <taxon>Craniata</taxon>
        <taxon>Vertebrata</taxon>
        <taxon>Euteleostomi</taxon>
        <taxon>Actinopterygii</taxon>
        <taxon>Neopterygii</taxon>
        <taxon>Teleostei</taxon>
        <taxon>Neoteleostei</taxon>
        <taxon>Acanthomorphata</taxon>
        <taxon>Carangaria</taxon>
        <taxon>Pleuronectiformes</taxon>
        <taxon>Pleuronectoidei</taxon>
        <taxon>Pleuronectidae</taxon>
        <taxon>Pleuronectes</taxon>
    </lineage>
</organism>